<proteinExistence type="inferred from homology"/>
<gene>
    <name evidence="5" type="ORF">GCM10011489_05040</name>
</gene>
<sequence>MPDPVNTEVSPDLAALLAILDLRQVGDDVFVGVHPEKVGPRTFGGQLLAQSVVAAARTLTKGTPPVHALHAHLIRGGDVNADLEYRVTRLRDGRPFANRQVTAVQNDEVIYTALIAFQQPSAGLEHGVDLPDVPGPDALEPVDVHFTGFEDEIPMFIDALRPIHMRFANDPSWKLREAGTTLGHNRVWMRTDGPLPDDTTMHVAAMCYASDSTVLDSILTTHGLSWGADRLFVATVNHSMWFHRPVRFDDWLLYATESPVAVAGRGLSSGRFFDAEGSLIATVTQEAIIKHMVSRAAR</sequence>
<dbReference type="InterPro" id="IPR042171">
    <property type="entry name" value="Acyl-CoA_hotdog"/>
</dbReference>
<dbReference type="SUPFAM" id="SSF54637">
    <property type="entry name" value="Thioesterase/thiol ester dehydrase-isomerase"/>
    <property type="match status" value="2"/>
</dbReference>
<dbReference type="InterPro" id="IPR025652">
    <property type="entry name" value="TesB_C"/>
</dbReference>
<evidence type="ECO:0000313" key="6">
    <source>
        <dbReference type="Proteomes" id="UP000621454"/>
    </source>
</evidence>
<evidence type="ECO:0000256" key="2">
    <source>
        <dbReference type="ARBA" id="ARBA00022801"/>
    </source>
</evidence>
<reference evidence="5" key="2">
    <citation type="submission" date="2020-09" db="EMBL/GenBank/DDBJ databases">
        <authorList>
            <person name="Sun Q."/>
            <person name="Zhou Y."/>
        </authorList>
    </citation>
    <scope>NUCLEOTIDE SEQUENCE</scope>
    <source>
        <strain evidence="5">CGMCC 1.12827</strain>
    </source>
</reference>
<comment type="caution">
    <text evidence="5">The sequence shown here is derived from an EMBL/GenBank/DDBJ whole genome shotgun (WGS) entry which is preliminary data.</text>
</comment>
<evidence type="ECO:0000256" key="1">
    <source>
        <dbReference type="ARBA" id="ARBA00006538"/>
    </source>
</evidence>
<dbReference type="InterPro" id="IPR049449">
    <property type="entry name" value="TesB_ACOT8-like_N"/>
</dbReference>
<dbReference type="Gene3D" id="2.40.160.210">
    <property type="entry name" value="Acyl-CoA thioesterase, double hotdog domain"/>
    <property type="match status" value="1"/>
</dbReference>
<comment type="similarity">
    <text evidence="1">Belongs to the C/M/P thioester hydrolase family.</text>
</comment>
<feature type="domain" description="Acyl-CoA thioesterase 2 C-terminal" evidence="3">
    <location>
        <begin position="162"/>
        <end position="286"/>
    </location>
</feature>
<dbReference type="GO" id="GO:0047617">
    <property type="term" value="F:fatty acyl-CoA hydrolase activity"/>
    <property type="evidence" value="ECO:0007669"/>
    <property type="project" value="InterPro"/>
</dbReference>
<dbReference type="GO" id="GO:0006637">
    <property type="term" value="P:acyl-CoA metabolic process"/>
    <property type="evidence" value="ECO:0007669"/>
    <property type="project" value="InterPro"/>
</dbReference>
<dbReference type="GO" id="GO:0009062">
    <property type="term" value="P:fatty acid catabolic process"/>
    <property type="evidence" value="ECO:0007669"/>
    <property type="project" value="TreeGrafter"/>
</dbReference>
<evidence type="ECO:0000259" key="3">
    <source>
        <dbReference type="Pfam" id="PF02551"/>
    </source>
</evidence>
<dbReference type="CDD" id="cd03444">
    <property type="entry name" value="Thioesterase_II_repeat1"/>
    <property type="match status" value="1"/>
</dbReference>
<dbReference type="AlphaFoldDB" id="A0A916SVG5"/>
<dbReference type="CDD" id="cd03445">
    <property type="entry name" value="Thioesterase_II_repeat2"/>
    <property type="match status" value="1"/>
</dbReference>
<organism evidence="5 6">
    <name type="scientific">Gordonia jinhuaensis</name>
    <dbReference type="NCBI Taxonomy" id="1517702"/>
    <lineage>
        <taxon>Bacteria</taxon>
        <taxon>Bacillati</taxon>
        <taxon>Actinomycetota</taxon>
        <taxon>Actinomycetes</taxon>
        <taxon>Mycobacteriales</taxon>
        <taxon>Gordoniaceae</taxon>
        <taxon>Gordonia</taxon>
    </lineage>
</organism>
<dbReference type="Pfam" id="PF13622">
    <property type="entry name" value="4HBT_3"/>
    <property type="match status" value="1"/>
</dbReference>
<dbReference type="EMBL" id="BMGC01000002">
    <property type="protein sequence ID" value="GGB19886.1"/>
    <property type="molecule type" value="Genomic_DNA"/>
</dbReference>
<protein>
    <submittedName>
        <fullName evidence="5">Acyl-CoA thioesterase II</fullName>
    </submittedName>
</protein>
<dbReference type="InterPro" id="IPR003703">
    <property type="entry name" value="Acyl_CoA_thio"/>
</dbReference>
<dbReference type="PANTHER" id="PTHR11066:SF34">
    <property type="entry name" value="ACYL-COENZYME A THIOESTERASE 8"/>
    <property type="match status" value="1"/>
</dbReference>
<keyword evidence="6" id="KW-1185">Reference proteome</keyword>
<evidence type="ECO:0000259" key="4">
    <source>
        <dbReference type="Pfam" id="PF13622"/>
    </source>
</evidence>
<dbReference type="Proteomes" id="UP000621454">
    <property type="component" value="Unassembled WGS sequence"/>
</dbReference>
<dbReference type="InterPro" id="IPR029069">
    <property type="entry name" value="HotDog_dom_sf"/>
</dbReference>
<dbReference type="PANTHER" id="PTHR11066">
    <property type="entry name" value="ACYL-COA THIOESTERASE"/>
    <property type="match status" value="1"/>
</dbReference>
<keyword evidence="2" id="KW-0378">Hydrolase</keyword>
<dbReference type="Pfam" id="PF02551">
    <property type="entry name" value="Acyl_CoA_thio"/>
    <property type="match status" value="1"/>
</dbReference>
<reference evidence="5" key="1">
    <citation type="journal article" date="2014" name="Int. J. Syst. Evol. Microbiol.">
        <title>Complete genome sequence of Corynebacterium casei LMG S-19264T (=DSM 44701T), isolated from a smear-ripened cheese.</title>
        <authorList>
            <consortium name="US DOE Joint Genome Institute (JGI-PGF)"/>
            <person name="Walter F."/>
            <person name="Albersmeier A."/>
            <person name="Kalinowski J."/>
            <person name="Ruckert C."/>
        </authorList>
    </citation>
    <scope>NUCLEOTIDE SEQUENCE</scope>
    <source>
        <strain evidence="5">CGMCC 1.12827</strain>
    </source>
</reference>
<accession>A0A916SVG5</accession>
<name>A0A916SVG5_9ACTN</name>
<feature type="domain" description="Acyl-CoA thioesterase-like N-terminal HotDog" evidence="4">
    <location>
        <begin position="38"/>
        <end position="118"/>
    </location>
</feature>
<evidence type="ECO:0000313" key="5">
    <source>
        <dbReference type="EMBL" id="GGB19886.1"/>
    </source>
</evidence>